<feature type="active site" description="Proton acceptor" evidence="9 10">
    <location>
        <position position="64"/>
    </location>
</feature>
<evidence type="ECO:0000313" key="14">
    <source>
        <dbReference type="Proteomes" id="UP000295500"/>
    </source>
</evidence>
<dbReference type="RefSeq" id="WP_133527708.1">
    <property type="nucleotide sequence ID" value="NZ_CALCQM010000028.1"/>
</dbReference>
<dbReference type="NCBIfam" id="NF003588">
    <property type="entry name" value="PRK05254.1-1"/>
    <property type="match status" value="1"/>
</dbReference>
<dbReference type="GO" id="GO:0004844">
    <property type="term" value="F:uracil DNA N-glycosylase activity"/>
    <property type="evidence" value="ECO:0007669"/>
    <property type="project" value="UniProtKB-UniRule"/>
</dbReference>
<evidence type="ECO:0000259" key="12">
    <source>
        <dbReference type="SMART" id="SM00986"/>
    </source>
</evidence>
<evidence type="ECO:0000313" key="13">
    <source>
        <dbReference type="EMBL" id="TDP59104.1"/>
    </source>
</evidence>
<evidence type="ECO:0000256" key="9">
    <source>
        <dbReference type="HAMAP-Rule" id="MF_00148"/>
    </source>
</evidence>
<dbReference type="PANTHER" id="PTHR11264">
    <property type="entry name" value="URACIL-DNA GLYCOSYLASE"/>
    <property type="match status" value="1"/>
</dbReference>
<keyword evidence="14" id="KW-1185">Reference proteome</keyword>
<evidence type="ECO:0000256" key="8">
    <source>
        <dbReference type="ARBA" id="ARBA00023204"/>
    </source>
</evidence>
<comment type="function">
    <text evidence="2 9 11">Excises uracil residues from the DNA which can arise as a result of misincorporation of dUMP residues by DNA polymerase or due to deamination of cytosine.</text>
</comment>
<dbReference type="Pfam" id="PF03167">
    <property type="entry name" value="UDG"/>
    <property type="match status" value="1"/>
</dbReference>
<evidence type="ECO:0000256" key="6">
    <source>
        <dbReference type="ARBA" id="ARBA00022763"/>
    </source>
</evidence>
<dbReference type="InterPro" id="IPR005122">
    <property type="entry name" value="Uracil-DNA_glycosylase-like"/>
</dbReference>
<dbReference type="Proteomes" id="UP000295500">
    <property type="component" value="Unassembled WGS sequence"/>
</dbReference>
<feature type="domain" description="Uracil-DNA glycosylase-like" evidence="12">
    <location>
        <begin position="49"/>
        <end position="211"/>
    </location>
</feature>
<dbReference type="OrthoDB" id="9804372at2"/>
<dbReference type="GO" id="GO:0005737">
    <property type="term" value="C:cytoplasm"/>
    <property type="evidence" value="ECO:0007669"/>
    <property type="project" value="UniProtKB-SubCell"/>
</dbReference>
<dbReference type="SMART" id="SM00987">
    <property type="entry name" value="UreE_C"/>
    <property type="match status" value="1"/>
</dbReference>
<evidence type="ECO:0000256" key="5">
    <source>
        <dbReference type="ARBA" id="ARBA00018429"/>
    </source>
</evidence>
<dbReference type="NCBIfam" id="NF003589">
    <property type="entry name" value="PRK05254.1-2"/>
    <property type="match status" value="1"/>
</dbReference>
<dbReference type="InterPro" id="IPR002043">
    <property type="entry name" value="UDG_fam1"/>
</dbReference>
<dbReference type="SUPFAM" id="SSF52141">
    <property type="entry name" value="Uracil-DNA glycosylase-like"/>
    <property type="match status" value="1"/>
</dbReference>
<evidence type="ECO:0000256" key="7">
    <source>
        <dbReference type="ARBA" id="ARBA00022801"/>
    </source>
</evidence>
<evidence type="ECO:0000256" key="11">
    <source>
        <dbReference type="RuleBase" id="RU003780"/>
    </source>
</evidence>
<dbReference type="NCBIfam" id="NF003591">
    <property type="entry name" value="PRK05254.1-4"/>
    <property type="match status" value="1"/>
</dbReference>
<name>A0A4R6Q914_9FIRM</name>
<comment type="catalytic activity">
    <reaction evidence="1 9 11">
        <text>Hydrolyzes single-stranded DNA or mismatched double-stranded DNA and polynucleotides, releasing free uracil.</text>
        <dbReference type="EC" id="3.2.2.27"/>
    </reaction>
</comment>
<dbReference type="InterPro" id="IPR018085">
    <property type="entry name" value="Ura-DNA_Glyclase_AS"/>
</dbReference>
<evidence type="ECO:0000256" key="3">
    <source>
        <dbReference type="ARBA" id="ARBA00008184"/>
    </source>
</evidence>
<dbReference type="Gene3D" id="3.40.470.10">
    <property type="entry name" value="Uracil-DNA glycosylase-like domain"/>
    <property type="match status" value="1"/>
</dbReference>
<comment type="similarity">
    <text evidence="3 9 11">Belongs to the uracil-DNA glycosylase (UDG) superfamily. UNG family.</text>
</comment>
<accession>A0A4R6Q914</accession>
<dbReference type="AlphaFoldDB" id="A0A4R6Q914"/>
<keyword evidence="9" id="KW-0963">Cytoplasm</keyword>
<dbReference type="PROSITE" id="PS00130">
    <property type="entry name" value="U_DNA_GLYCOSYLASE"/>
    <property type="match status" value="1"/>
</dbReference>
<dbReference type="EC" id="3.2.2.27" evidence="4 9"/>
<evidence type="ECO:0000256" key="1">
    <source>
        <dbReference type="ARBA" id="ARBA00001400"/>
    </source>
</evidence>
<dbReference type="PANTHER" id="PTHR11264:SF0">
    <property type="entry name" value="URACIL-DNA GLYCOSYLASE"/>
    <property type="match status" value="1"/>
</dbReference>
<dbReference type="NCBIfam" id="NF003592">
    <property type="entry name" value="PRK05254.1-5"/>
    <property type="match status" value="1"/>
</dbReference>
<dbReference type="EMBL" id="SNXO01000004">
    <property type="protein sequence ID" value="TDP59104.1"/>
    <property type="molecule type" value="Genomic_DNA"/>
</dbReference>
<dbReference type="GO" id="GO:0097510">
    <property type="term" value="P:base-excision repair, AP site formation via deaminated base removal"/>
    <property type="evidence" value="ECO:0007669"/>
    <property type="project" value="TreeGrafter"/>
</dbReference>
<evidence type="ECO:0000256" key="4">
    <source>
        <dbReference type="ARBA" id="ARBA00012030"/>
    </source>
</evidence>
<keyword evidence="6 9" id="KW-0227">DNA damage</keyword>
<evidence type="ECO:0000256" key="2">
    <source>
        <dbReference type="ARBA" id="ARBA00002631"/>
    </source>
</evidence>
<organism evidence="13 14">
    <name type="scientific">Aminicella lysinilytica</name>
    <dbReference type="NCBI Taxonomy" id="433323"/>
    <lineage>
        <taxon>Bacteria</taxon>
        <taxon>Bacillati</taxon>
        <taxon>Bacillota</taxon>
        <taxon>Clostridia</taxon>
        <taxon>Peptostreptococcales</taxon>
        <taxon>Anaerovoracaceae</taxon>
        <taxon>Aminicella</taxon>
    </lineage>
</organism>
<keyword evidence="8 9" id="KW-0234">DNA repair</keyword>
<dbReference type="FunFam" id="3.40.470.10:FF:000001">
    <property type="entry name" value="Uracil-DNA glycosylase"/>
    <property type="match status" value="1"/>
</dbReference>
<comment type="subcellular location">
    <subcellularLocation>
        <location evidence="9">Cytoplasm</location>
    </subcellularLocation>
</comment>
<dbReference type="CDD" id="cd10027">
    <property type="entry name" value="UDG-F1-like"/>
    <property type="match status" value="1"/>
</dbReference>
<proteinExistence type="inferred from homology"/>
<protein>
    <recommendedName>
        <fullName evidence="5 9">Uracil-DNA glycosylase</fullName>
        <shortName evidence="9">UDG</shortName>
        <ecNumber evidence="4 9">3.2.2.27</ecNumber>
    </recommendedName>
</protein>
<dbReference type="HAMAP" id="MF_00148">
    <property type="entry name" value="UDG"/>
    <property type="match status" value="1"/>
</dbReference>
<gene>
    <name evidence="9" type="primary">ung</name>
    <name evidence="13" type="ORF">EV211_10436</name>
</gene>
<evidence type="ECO:0000256" key="10">
    <source>
        <dbReference type="PROSITE-ProRule" id="PRU10072"/>
    </source>
</evidence>
<sequence length="224" mass="25379">MVNIGNDWDEVLNGEFDKEYYQKLRQFLIGEYRTKTVYPDMYDIFNALKAVPYSDVKVVILGQDPYHEPGQAHGMAFSVMKGVQQPPSLVNIFKELQEDLGIEPPPKDDGYLMGWAQEGVLLMNAVLTVRAHQANSHKGKGWEILTDHIIEKLNDREKPIVFILWGANAKAKREFITNPQHLVLTGAHPSPLSAYNGFFGGRYFSRANEFLVSTGQGPVNWGRR</sequence>
<reference evidence="13 14" key="1">
    <citation type="submission" date="2019-03" db="EMBL/GenBank/DDBJ databases">
        <title>Genomic Encyclopedia of Type Strains, Phase IV (KMG-IV): sequencing the most valuable type-strain genomes for metagenomic binning, comparative biology and taxonomic classification.</title>
        <authorList>
            <person name="Goeker M."/>
        </authorList>
    </citation>
    <scope>NUCLEOTIDE SEQUENCE [LARGE SCALE GENOMIC DNA]</scope>
    <source>
        <strain evidence="13 14">DSM 28287</strain>
    </source>
</reference>
<dbReference type="NCBIfam" id="TIGR00628">
    <property type="entry name" value="ung"/>
    <property type="match status" value="1"/>
</dbReference>
<comment type="caution">
    <text evidence="13">The sequence shown here is derived from an EMBL/GenBank/DDBJ whole genome shotgun (WGS) entry which is preliminary data.</text>
</comment>
<keyword evidence="7 9" id="KW-0378">Hydrolase</keyword>
<dbReference type="SMART" id="SM00986">
    <property type="entry name" value="UDG"/>
    <property type="match status" value="1"/>
</dbReference>
<dbReference type="InterPro" id="IPR036895">
    <property type="entry name" value="Uracil-DNA_glycosylase-like_sf"/>
</dbReference>